<evidence type="ECO:0000256" key="17">
    <source>
        <dbReference type="PIRSR" id="PIRSR600829-3"/>
    </source>
</evidence>
<dbReference type="Pfam" id="PF01219">
    <property type="entry name" value="DAGK_prokar"/>
    <property type="match status" value="1"/>
</dbReference>
<comment type="cofactor">
    <cofactor evidence="18">
        <name>Mg(2+)</name>
        <dbReference type="ChEBI" id="CHEBI:18420"/>
    </cofactor>
    <text evidence="18">Mn(2+), Zn(2+), Cd(2+) and Co(2+) support activity to lesser extents.</text>
</comment>
<feature type="active site" description="Proton acceptor" evidence="15">
    <location>
        <position position="69"/>
    </location>
</feature>
<protein>
    <recommendedName>
        <fullName evidence="22">Diacylglycerol kinase</fullName>
    </recommendedName>
</protein>
<proteinExistence type="inferred from homology"/>
<keyword evidence="18" id="KW-0460">Magnesium</keyword>
<feature type="binding site" evidence="18">
    <location>
        <position position="28"/>
    </location>
    <ligand>
        <name>a divalent metal cation</name>
        <dbReference type="ChEBI" id="CHEBI:60240"/>
    </ligand>
</feature>
<name>A0A1G1WQ32_9BACT</name>
<dbReference type="Gene3D" id="1.10.287.3610">
    <property type="match status" value="1"/>
</dbReference>
<evidence type="ECO:0000256" key="19">
    <source>
        <dbReference type="SAM" id="Phobius"/>
    </source>
</evidence>
<evidence type="ECO:0008006" key="22">
    <source>
        <dbReference type="Google" id="ProtNLM"/>
    </source>
</evidence>
<evidence type="ECO:0000256" key="12">
    <source>
        <dbReference type="ARBA" id="ARBA00023136"/>
    </source>
</evidence>
<comment type="subcellular location">
    <subcellularLocation>
        <location evidence="1">Cell membrane</location>
        <topology evidence="1">Multi-pass membrane protein</topology>
    </subcellularLocation>
</comment>
<keyword evidence="13" id="KW-0594">Phospholipid biosynthesis</keyword>
<dbReference type="EMBL" id="MHCZ01000019">
    <property type="protein sequence ID" value="OGY29846.1"/>
    <property type="molecule type" value="Genomic_DNA"/>
</dbReference>
<dbReference type="CDD" id="cd14265">
    <property type="entry name" value="UDPK_IM_like"/>
    <property type="match status" value="1"/>
</dbReference>
<accession>A0A1G1WQ32</accession>
<dbReference type="GO" id="GO:0005524">
    <property type="term" value="F:ATP binding"/>
    <property type="evidence" value="ECO:0007669"/>
    <property type="project" value="UniProtKB-KW"/>
</dbReference>
<feature type="binding site" evidence="17">
    <location>
        <position position="28"/>
    </location>
    <ligand>
        <name>ATP</name>
        <dbReference type="ChEBI" id="CHEBI:30616"/>
    </ligand>
</feature>
<evidence type="ECO:0000256" key="16">
    <source>
        <dbReference type="PIRSR" id="PIRSR600829-2"/>
    </source>
</evidence>
<evidence type="ECO:0000256" key="10">
    <source>
        <dbReference type="ARBA" id="ARBA00022989"/>
    </source>
</evidence>
<keyword evidence="10 19" id="KW-1133">Transmembrane helix</keyword>
<evidence type="ECO:0000256" key="2">
    <source>
        <dbReference type="ARBA" id="ARBA00005967"/>
    </source>
</evidence>
<dbReference type="STRING" id="1802603.A3F35_02525"/>
<sequence>MIEDHAPEKHINSFRFALKGLLHAFTTERNFRLQTILGTIAIVLAHFLSFDRFEWIVLLLTIGMILAAEIANTILETLVDLTTPNLHPKARIAKDLSAAAVLIIAFFALIIGLLLFIPHLQNLFS</sequence>
<evidence type="ECO:0000256" key="18">
    <source>
        <dbReference type="PIRSR" id="PIRSR600829-4"/>
    </source>
</evidence>
<evidence type="ECO:0000256" key="6">
    <source>
        <dbReference type="ARBA" id="ARBA00022692"/>
    </source>
</evidence>
<keyword evidence="4" id="KW-0444">Lipid biosynthesis</keyword>
<reference evidence="20 21" key="1">
    <citation type="journal article" date="2016" name="Nat. Commun.">
        <title>Thousands of microbial genomes shed light on interconnected biogeochemical processes in an aquifer system.</title>
        <authorList>
            <person name="Anantharaman K."/>
            <person name="Brown C.T."/>
            <person name="Hug L.A."/>
            <person name="Sharon I."/>
            <person name="Castelle C.J."/>
            <person name="Probst A.J."/>
            <person name="Thomas B.C."/>
            <person name="Singh A."/>
            <person name="Wilkins M.J."/>
            <person name="Karaoz U."/>
            <person name="Brodie E.L."/>
            <person name="Williams K.H."/>
            <person name="Hubbard S.S."/>
            <person name="Banfield J.F."/>
        </authorList>
    </citation>
    <scope>NUCLEOTIDE SEQUENCE [LARGE SCALE GENOMIC DNA]</scope>
</reference>
<dbReference type="GO" id="GO:0008654">
    <property type="term" value="P:phospholipid biosynthetic process"/>
    <property type="evidence" value="ECO:0007669"/>
    <property type="project" value="UniProtKB-KW"/>
</dbReference>
<feature type="transmembrane region" description="Helical" evidence="19">
    <location>
        <begin position="55"/>
        <end position="75"/>
    </location>
</feature>
<keyword evidence="8" id="KW-0418">Kinase</keyword>
<comment type="caution">
    <text evidence="20">The sequence shown here is derived from an EMBL/GenBank/DDBJ whole genome shotgun (WGS) entry which is preliminary data.</text>
</comment>
<evidence type="ECO:0000256" key="8">
    <source>
        <dbReference type="ARBA" id="ARBA00022777"/>
    </source>
</evidence>
<dbReference type="AlphaFoldDB" id="A0A1G1WQ32"/>
<evidence type="ECO:0000256" key="7">
    <source>
        <dbReference type="ARBA" id="ARBA00022741"/>
    </source>
</evidence>
<keyword evidence="14" id="KW-1208">Phospholipid metabolism</keyword>
<keyword evidence="11" id="KW-0443">Lipid metabolism</keyword>
<dbReference type="PANTHER" id="PTHR34299:SF1">
    <property type="entry name" value="DIACYLGLYCEROL KINASE"/>
    <property type="match status" value="1"/>
</dbReference>
<evidence type="ECO:0000256" key="4">
    <source>
        <dbReference type="ARBA" id="ARBA00022516"/>
    </source>
</evidence>
<evidence type="ECO:0000256" key="13">
    <source>
        <dbReference type="ARBA" id="ARBA00023209"/>
    </source>
</evidence>
<keyword evidence="18" id="KW-0479">Metal-binding</keyword>
<dbReference type="PANTHER" id="PTHR34299">
    <property type="entry name" value="DIACYLGLYCEROL KINASE"/>
    <property type="match status" value="1"/>
</dbReference>
<organism evidence="20 21">
    <name type="scientific">Candidatus Woykebacteria bacterium RIFCSPHIGHO2_12_FULL_45_10</name>
    <dbReference type="NCBI Taxonomy" id="1802603"/>
    <lineage>
        <taxon>Bacteria</taxon>
        <taxon>Candidatus Woykeibacteriota</taxon>
    </lineage>
</organism>
<dbReference type="Proteomes" id="UP000178068">
    <property type="component" value="Unassembled WGS sequence"/>
</dbReference>
<keyword evidence="6 19" id="KW-0812">Transmembrane</keyword>
<evidence type="ECO:0000256" key="3">
    <source>
        <dbReference type="ARBA" id="ARBA00022475"/>
    </source>
</evidence>
<dbReference type="GO" id="GO:0016301">
    <property type="term" value="F:kinase activity"/>
    <property type="evidence" value="ECO:0007669"/>
    <property type="project" value="UniProtKB-KW"/>
</dbReference>
<evidence type="ECO:0000256" key="9">
    <source>
        <dbReference type="ARBA" id="ARBA00022840"/>
    </source>
</evidence>
<evidence type="ECO:0000313" key="20">
    <source>
        <dbReference type="EMBL" id="OGY29846.1"/>
    </source>
</evidence>
<dbReference type="InterPro" id="IPR036945">
    <property type="entry name" value="DAGK_sf"/>
</dbReference>
<evidence type="ECO:0000256" key="11">
    <source>
        <dbReference type="ARBA" id="ARBA00023098"/>
    </source>
</evidence>
<feature type="binding site" evidence="17">
    <location>
        <begin position="94"/>
        <end position="95"/>
    </location>
    <ligand>
        <name>ATP</name>
        <dbReference type="ChEBI" id="CHEBI:30616"/>
    </ligand>
</feature>
<keyword evidence="9 17" id="KW-0067">ATP-binding</keyword>
<feature type="binding site" evidence="17">
    <location>
        <position position="76"/>
    </location>
    <ligand>
        <name>ATP</name>
        <dbReference type="ChEBI" id="CHEBI:30616"/>
    </ligand>
</feature>
<comment type="similarity">
    <text evidence="2">Belongs to the bacterial diacylglycerol kinase family.</text>
</comment>
<feature type="transmembrane region" description="Helical" evidence="19">
    <location>
        <begin position="31"/>
        <end position="49"/>
    </location>
</feature>
<evidence type="ECO:0000256" key="5">
    <source>
        <dbReference type="ARBA" id="ARBA00022679"/>
    </source>
</evidence>
<feature type="binding site" evidence="16">
    <location>
        <position position="69"/>
    </location>
    <ligand>
        <name>substrate</name>
    </ligand>
</feature>
<feature type="transmembrane region" description="Helical" evidence="19">
    <location>
        <begin position="96"/>
        <end position="117"/>
    </location>
</feature>
<evidence type="ECO:0000256" key="14">
    <source>
        <dbReference type="ARBA" id="ARBA00023264"/>
    </source>
</evidence>
<evidence type="ECO:0000256" key="15">
    <source>
        <dbReference type="PIRSR" id="PIRSR600829-1"/>
    </source>
</evidence>
<dbReference type="GO" id="GO:0005886">
    <property type="term" value="C:plasma membrane"/>
    <property type="evidence" value="ECO:0007669"/>
    <property type="project" value="UniProtKB-SubCell"/>
</dbReference>
<evidence type="ECO:0000256" key="1">
    <source>
        <dbReference type="ARBA" id="ARBA00004651"/>
    </source>
</evidence>
<dbReference type="InterPro" id="IPR033717">
    <property type="entry name" value="UDPK"/>
</dbReference>
<dbReference type="GO" id="GO:0046872">
    <property type="term" value="F:metal ion binding"/>
    <property type="evidence" value="ECO:0007669"/>
    <property type="project" value="UniProtKB-KW"/>
</dbReference>
<keyword evidence="3" id="KW-1003">Cell membrane</keyword>
<keyword evidence="5" id="KW-0808">Transferase</keyword>
<evidence type="ECO:0000313" key="21">
    <source>
        <dbReference type="Proteomes" id="UP000178068"/>
    </source>
</evidence>
<dbReference type="InterPro" id="IPR000829">
    <property type="entry name" value="DAGK"/>
</dbReference>
<feature type="binding site" evidence="18">
    <location>
        <position position="76"/>
    </location>
    <ligand>
        <name>a divalent metal cation</name>
        <dbReference type="ChEBI" id="CHEBI:60240"/>
    </ligand>
</feature>
<gene>
    <name evidence="20" type="ORF">A3F35_02525</name>
</gene>
<keyword evidence="12 19" id="KW-0472">Membrane</keyword>
<keyword evidence="7 17" id="KW-0547">Nucleotide-binding</keyword>